<sequence>MVAKRVVVVVSGCAFRVKVDFVGRVRRRVLGSVAKHGRRVVDDGFHGRLAFEWPGRLDFQADVDALDERIPVGKRQRLFKVARFGRVADALLAARLQRIVEFARVLGEPFLERDADRACPLARLVLRGAAVRRNRAHDEVGPLVVRERLRHARCPLGLHDVLGQVVARHVPQRAERFAFERRRGRCRRNPGLLEVHCVAPVVTARVVGGAGAVVDDFLGAGFVRLDGGGAENATGWGRGGALSRVPFGPKQVVHDKAGGAVDGRPRVKVKCFHVHEVRAAALGDGVVQYRRPRRFKRFVVDGVDGLFIRRVRAARVVFDVDFDARLLPQRTRPCRVEIVVVAASRVRVVQAVFVGENVWKTHVARFLERACARVQRVRQRRRPCGRDIVLESGRIIIRGPLAQGVVFWAPLLAEPDADIGRREQHRRLFLWVELCYPLDAGLSDA</sequence>
<dbReference type="VEuPathDB" id="FungiDB:H310_03724"/>
<protein>
    <submittedName>
        <fullName evidence="1">Uncharacterized protein</fullName>
    </submittedName>
</protein>
<dbReference type="EMBL" id="KI913956">
    <property type="protein sequence ID" value="ETW06139.1"/>
    <property type="molecule type" value="Genomic_DNA"/>
</dbReference>
<dbReference type="RefSeq" id="XP_008865916.1">
    <property type="nucleotide sequence ID" value="XM_008867694.1"/>
</dbReference>
<name>A0A024UIK9_9STRA</name>
<reference evidence="1" key="1">
    <citation type="submission" date="2013-12" db="EMBL/GenBank/DDBJ databases">
        <title>The Genome Sequence of Aphanomyces invadans NJM9701.</title>
        <authorList>
            <consortium name="The Broad Institute Genomics Platform"/>
            <person name="Russ C."/>
            <person name="Tyler B."/>
            <person name="van West P."/>
            <person name="Dieguez-Uribeondo J."/>
            <person name="Young S.K."/>
            <person name="Zeng Q."/>
            <person name="Gargeya S."/>
            <person name="Fitzgerald M."/>
            <person name="Abouelleil A."/>
            <person name="Alvarado L."/>
            <person name="Chapman S.B."/>
            <person name="Gainer-Dewar J."/>
            <person name="Goldberg J."/>
            <person name="Griggs A."/>
            <person name="Gujja S."/>
            <person name="Hansen M."/>
            <person name="Howarth C."/>
            <person name="Imamovic A."/>
            <person name="Ireland A."/>
            <person name="Larimer J."/>
            <person name="McCowan C."/>
            <person name="Murphy C."/>
            <person name="Pearson M."/>
            <person name="Poon T.W."/>
            <person name="Priest M."/>
            <person name="Roberts A."/>
            <person name="Saif S."/>
            <person name="Shea T."/>
            <person name="Sykes S."/>
            <person name="Wortman J."/>
            <person name="Nusbaum C."/>
            <person name="Birren B."/>
        </authorList>
    </citation>
    <scope>NUCLEOTIDE SEQUENCE [LARGE SCALE GENOMIC DNA]</scope>
    <source>
        <strain evidence="1">NJM9701</strain>
    </source>
</reference>
<organism evidence="1">
    <name type="scientific">Aphanomyces invadans</name>
    <dbReference type="NCBI Taxonomy" id="157072"/>
    <lineage>
        <taxon>Eukaryota</taxon>
        <taxon>Sar</taxon>
        <taxon>Stramenopiles</taxon>
        <taxon>Oomycota</taxon>
        <taxon>Saprolegniomycetes</taxon>
        <taxon>Saprolegniales</taxon>
        <taxon>Verrucalvaceae</taxon>
        <taxon>Aphanomyces</taxon>
    </lineage>
</organism>
<accession>A0A024UIK9</accession>
<dbReference type="AlphaFoldDB" id="A0A024UIK9"/>
<evidence type="ECO:0000313" key="1">
    <source>
        <dbReference type="EMBL" id="ETW06139.1"/>
    </source>
</evidence>
<dbReference type="GeneID" id="20080774"/>
<gene>
    <name evidence="1" type="ORF">H310_03724</name>
</gene>
<proteinExistence type="predicted"/>